<gene>
    <name evidence="2" type="ORF">ESZ54_01120</name>
</gene>
<dbReference type="RefSeq" id="WP_136135833.1">
    <property type="nucleotide sequence ID" value="NZ_SDGV01000002.1"/>
</dbReference>
<keyword evidence="1" id="KW-0175">Coiled coil</keyword>
<evidence type="ECO:0000313" key="3">
    <source>
        <dbReference type="Proteomes" id="UP000310506"/>
    </source>
</evidence>
<name>A0A4S3B506_9ENTE</name>
<proteinExistence type="predicted"/>
<dbReference type="EMBL" id="SDGV01000002">
    <property type="protein sequence ID" value="THB62171.1"/>
    <property type="molecule type" value="Genomic_DNA"/>
</dbReference>
<feature type="coiled-coil region" evidence="1">
    <location>
        <begin position="46"/>
        <end position="73"/>
    </location>
</feature>
<accession>A0A4S3B506</accession>
<dbReference type="AlphaFoldDB" id="A0A4S3B506"/>
<dbReference type="Proteomes" id="UP000310506">
    <property type="component" value="Unassembled WGS sequence"/>
</dbReference>
<keyword evidence="3" id="KW-1185">Reference proteome</keyword>
<protein>
    <submittedName>
        <fullName evidence="2">Uncharacterized protein</fullName>
    </submittedName>
</protein>
<dbReference type="OrthoDB" id="2157630at2"/>
<organism evidence="2 3">
    <name type="scientific">Vagococcus silagei</name>
    <dbReference type="NCBI Taxonomy" id="2508885"/>
    <lineage>
        <taxon>Bacteria</taxon>
        <taxon>Bacillati</taxon>
        <taxon>Bacillota</taxon>
        <taxon>Bacilli</taxon>
        <taxon>Lactobacillales</taxon>
        <taxon>Enterococcaceae</taxon>
        <taxon>Vagococcus</taxon>
    </lineage>
</organism>
<reference evidence="2 3" key="1">
    <citation type="submission" date="2019-01" db="EMBL/GenBank/DDBJ databases">
        <title>Vagococcus silagei sp. nov. isolated from brewer's grain.</title>
        <authorList>
            <person name="Guu J.-R."/>
        </authorList>
    </citation>
    <scope>NUCLEOTIDE SEQUENCE [LARGE SCALE GENOMIC DNA]</scope>
    <source>
        <strain evidence="2 3">2B-2</strain>
    </source>
</reference>
<sequence>MSLYIKQTTRLAADIKIENEVIVNLYADVSAENMDSTTVNQTIYNQDAYSKNKEQCRKQIKEFQEKVWKIEDQFVKDIAMEK</sequence>
<evidence type="ECO:0000256" key="1">
    <source>
        <dbReference type="SAM" id="Coils"/>
    </source>
</evidence>
<evidence type="ECO:0000313" key="2">
    <source>
        <dbReference type="EMBL" id="THB62171.1"/>
    </source>
</evidence>
<comment type="caution">
    <text evidence="2">The sequence shown here is derived from an EMBL/GenBank/DDBJ whole genome shotgun (WGS) entry which is preliminary data.</text>
</comment>